<dbReference type="Proteomes" id="UP000184304">
    <property type="component" value="Unassembled WGS sequence"/>
</dbReference>
<feature type="compositionally biased region" description="Low complexity" evidence="5">
    <location>
        <begin position="179"/>
        <end position="194"/>
    </location>
</feature>
<dbReference type="STRING" id="767770.A0A1L9MUT8"/>
<reference evidence="9" key="1">
    <citation type="journal article" date="2017" name="Genome Biol.">
        <title>Comparative genomics reveals high biological diversity and specific adaptations in the industrially and medically important fungal genus Aspergillus.</title>
        <authorList>
            <person name="de Vries R.P."/>
            <person name="Riley R."/>
            <person name="Wiebenga A."/>
            <person name="Aguilar-Osorio G."/>
            <person name="Amillis S."/>
            <person name="Uchima C.A."/>
            <person name="Anderluh G."/>
            <person name="Asadollahi M."/>
            <person name="Askin M."/>
            <person name="Barry K."/>
            <person name="Battaglia E."/>
            <person name="Bayram O."/>
            <person name="Benocci T."/>
            <person name="Braus-Stromeyer S.A."/>
            <person name="Caldana C."/>
            <person name="Canovas D."/>
            <person name="Cerqueira G.C."/>
            <person name="Chen F."/>
            <person name="Chen W."/>
            <person name="Choi C."/>
            <person name="Clum A."/>
            <person name="Dos Santos R.A."/>
            <person name="Damasio A.R."/>
            <person name="Diallinas G."/>
            <person name="Emri T."/>
            <person name="Fekete E."/>
            <person name="Flipphi M."/>
            <person name="Freyberg S."/>
            <person name="Gallo A."/>
            <person name="Gournas C."/>
            <person name="Habgood R."/>
            <person name="Hainaut M."/>
            <person name="Harispe M.L."/>
            <person name="Henrissat B."/>
            <person name="Hilden K.S."/>
            <person name="Hope R."/>
            <person name="Hossain A."/>
            <person name="Karabika E."/>
            <person name="Karaffa L."/>
            <person name="Karanyi Z."/>
            <person name="Krasevec N."/>
            <person name="Kuo A."/>
            <person name="Kusch H."/>
            <person name="LaButti K."/>
            <person name="Lagendijk E.L."/>
            <person name="Lapidus A."/>
            <person name="Levasseur A."/>
            <person name="Lindquist E."/>
            <person name="Lipzen A."/>
            <person name="Logrieco A.F."/>
            <person name="MacCabe A."/>
            <person name="Maekelae M.R."/>
            <person name="Malavazi I."/>
            <person name="Melin P."/>
            <person name="Meyer V."/>
            <person name="Mielnichuk N."/>
            <person name="Miskei M."/>
            <person name="Molnar A.P."/>
            <person name="Mule G."/>
            <person name="Ngan C.Y."/>
            <person name="Orejas M."/>
            <person name="Orosz E."/>
            <person name="Ouedraogo J.P."/>
            <person name="Overkamp K.M."/>
            <person name="Park H.-S."/>
            <person name="Perrone G."/>
            <person name="Piumi F."/>
            <person name="Punt P.J."/>
            <person name="Ram A.F."/>
            <person name="Ramon A."/>
            <person name="Rauscher S."/>
            <person name="Record E."/>
            <person name="Riano-Pachon D.M."/>
            <person name="Robert V."/>
            <person name="Roehrig J."/>
            <person name="Ruller R."/>
            <person name="Salamov A."/>
            <person name="Salih N.S."/>
            <person name="Samson R.A."/>
            <person name="Sandor E."/>
            <person name="Sanguinetti M."/>
            <person name="Schuetze T."/>
            <person name="Sepcic K."/>
            <person name="Shelest E."/>
            <person name="Sherlock G."/>
            <person name="Sophianopoulou V."/>
            <person name="Squina F.M."/>
            <person name="Sun H."/>
            <person name="Susca A."/>
            <person name="Todd R.B."/>
            <person name="Tsang A."/>
            <person name="Unkles S.E."/>
            <person name="van de Wiele N."/>
            <person name="van Rossen-Uffink D."/>
            <person name="Oliveira J.V."/>
            <person name="Vesth T.C."/>
            <person name="Visser J."/>
            <person name="Yu J.-H."/>
            <person name="Zhou M."/>
            <person name="Andersen M.R."/>
            <person name="Archer D.B."/>
            <person name="Baker S.E."/>
            <person name="Benoit I."/>
            <person name="Brakhage A.A."/>
            <person name="Braus G.H."/>
            <person name="Fischer R."/>
            <person name="Frisvad J.C."/>
            <person name="Goldman G.H."/>
            <person name="Houbraken J."/>
            <person name="Oakley B."/>
            <person name="Pocsi I."/>
            <person name="Scazzocchio C."/>
            <person name="Seiboth B."/>
            <person name="vanKuyk P.A."/>
            <person name="Wortman J."/>
            <person name="Dyer P.S."/>
            <person name="Grigoriev I.V."/>
        </authorList>
    </citation>
    <scope>NUCLEOTIDE SEQUENCE [LARGE SCALE GENOMIC DNA]</scope>
    <source>
        <strain evidence="9">CBS 134.48</strain>
    </source>
</reference>
<dbReference type="VEuPathDB" id="FungiDB:ASPTUDRAFT_46007"/>
<dbReference type="Pfam" id="PF00249">
    <property type="entry name" value="Myb_DNA-binding"/>
    <property type="match status" value="1"/>
</dbReference>
<dbReference type="GO" id="GO:0000978">
    <property type="term" value="F:RNA polymerase II cis-regulatory region sequence-specific DNA binding"/>
    <property type="evidence" value="ECO:0007669"/>
    <property type="project" value="TreeGrafter"/>
</dbReference>
<dbReference type="SMART" id="SM00717">
    <property type="entry name" value="SANT"/>
    <property type="match status" value="3"/>
</dbReference>
<evidence type="ECO:0000313" key="8">
    <source>
        <dbReference type="EMBL" id="OJI80803.1"/>
    </source>
</evidence>
<dbReference type="EMBL" id="KV878206">
    <property type="protein sequence ID" value="OJI80803.1"/>
    <property type="molecule type" value="Genomic_DNA"/>
</dbReference>
<dbReference type="GO" id="GO:0042796">
    <property type="term" value="P:snRNA transcription by RNA polymerase III"/>
    <property type="evidence" value="ECO:0007669"/>
    <property type="project" value="TreeGrafter"/>
</dbReference>
<proteinExistence type="predicted"/>
<feature type="region of interest" description="Disordered" evidence="5">
    <location>
        <begin position="163"/>
        <end position="214"/>
    </location>
</feature>
<dbReference type="InterPro" id="IPR009057">
    <property type="entry name" value="Homeodomain-like_sf"/>
</dbReference>
<evidence type="ECO:0000313" key="9">
    <source>
        <dbReference type="Proteomes" id="UP000184304"/>
    </source>
</evidence>
<dbReference type="SUPFAM" id="SSF46689">
    <property type="entry name" value="Homeodomain-like"/>
    <property type="match status" value="2"/>
</dbReference>
<dbReference type="Pfam" id="PF13921">
    <property type="entry name" value="Myb_DNA-bind_6"/>
    <property type="match status" value="1"/>
</dbReference>
<feature type="domain" description="Myb-like" evidence="6">
    <location>
        <begin position="55"/>
        <end position="105"/>
    </location>
</feature>
<dbReference type="PROSITE" id="PS51294">
    <property type="entry name" value="HTH_MYB"/>
    <property type="match status" value="3"/>
</dbReference>
<organism evidence="8 9">
    <name type="scientific">Aspergillus tubingensis (strain CBS 134.48)</name>
    <dbReference type="NCBI Taxonomy" id="767770"/>
    <lineage>
        <taxon>Eukaryota</taxon>
        <taxon>Fungi</taxon>
        <taxon>Dikarya</taxon>
        <taxon>Ascomycota</taxon>
        <taxon>Pezizomycotina</taxon>
        <taxon>Eurotiomycetes</taxon>
        <taxon>Eurotiomycetidae</taxon>
        <taxon>Eurotiales</taxon>
        <taxon>Aspergillaceae</taxon>
        <taxon>Aspergillus</taxon>
        <taxon>Aspergillus subgen. Circumdati</taxon>
    </lineage>
</organism>
<feature type="domain" description="Myb-like" evidence="6">
    <location>
        <begin position="115"/>
        <end position="158"/>
    </location>
</feature>
<keyword evidence="4" id="KW-0539">Nucleus</keyword>
<dbReference type="Gene3D" id="1.10.10.60">
    <property type="entry name" value="Homeodomain-like"/>
    <property type="match status" value="3"/>
</dbReference>
<evidence type="ECO:0000259" key="6">
    <source>
        <dbReference type="PROSITE" id="PS50090"/>
    </source>
</evidence>
<feature type="domain" description="HTH myb-type" evidence="7">
    <location>
        <begin position="55"/>
        <end position="109"/>
    </location>
</feature>
<feature type="domain" description="HTH myb-type" evidence="7">
    <location>
        <begin position="114"/>
        <end position="162"/>
    </location>
</feature>
<keyword evidence="3" id="KW-0804">Transcription</keyword>
<dbReference type="GO" id="GO:0019185">
    <property type="term" value="C:snRNA-activating protein complex"/>
    <property type="evidence" value="ECO:0007669"/>
    <property type="project" value="TreeGrafter"/>
</dbReference>
<evidence type="ECO:0000256" key="4">
    <source>
        <dbReference type="ARBA" id="ARBA00023242"/>
    </source>
</evidence>
<dbReference type="CDD" id="cd00167">
    <property type="entry name" value="SANT"/>
    <property type="match status" value="2"/>
</dbReference>
<dbReference type="OMA" id="QARTHTG"/>
<dbReference type="OrthoDB" id="2143914at2759"/>
<dbReference type="GO" id="GO:0042795">
    <property type="term" value="P:snRNA transcription by RNA polymerase II"/>
    <property type="evidence" value="ECO:0007669"/>
    <property type="project" value="TreeGrafter"/>
</dbReference>
<feature type="domain" description="HTH myb-type" evidence="7">
    <location>
        <begin position="1"/>
        <end position="50"/>
    </location>
</feature>
<feature type="region of interest" description="Disordered" evidence="5">
    <location>
        <begin position="378"/>
        <end position="413"/>
    </location>
</feature>
<evidence type="ECO:0000256" key="1">
    <source>
        <dbReference type="ARBA" id="ARBA00023015"/>
    </source>
</evidence>
<dbReference type="AlphaFoldDB" id="A0A1L9MUT8"/>
<gene>
    <name evidence="8" type="ORF">ASPTUDRAFT_46007</name>
</gene>
<protein>
    <submittedName>
        <fullName evidence="8">Uncharacterized protein</fullName>
    </submittedName>
</protein>
<dbReference type="PROSITE" id="PS50090">
    <property type="entry name" value="MYB_LIKE"/>
    <property type="match status" value="3"/>
</dbReference>
<evidence type="ECO:0000256" key="2">
    <source>
        <dbReference type="ARBA" id="ARBA00023125"/>
    </source>
</evidence>
<keyword evidence="2" id="KW-0238">DNA-binding</keyword>
<evidence type="ECO:0000256" key="3">
    <source>
        <dbReference type="ARBA" id="ARBA00023163"/>
    </source>
</evidence>
<dbReference type="InterPro" id="IPR001005">
    <property type="entry name" value="SANT/Myb"/>
</dbReference>
<feature type="domain" description="Myb-like" evidence="6">
    <location>
        <begin position="1"/>
        <end position="54"/>
    </location>
</feature>
<evidence type="ECO:0000259" key="7">
    <source>
        <dbReference type="PROSITE" id="PS51294"/>
    </source>
</evidence>
<feature type="compositionally biased region" description="Polar residues" evidence="5">
    <location>
        <begin position="163"/>
        <end position="173"/>
    </location>
</feature>
<dbReference type="PANTHER" id="PTHR46621">
    <property type="entry name" value="SNRNA-ACTIVATING PROTEIN COMPLEX SUBUNIT 4"/>
    <property type="match status" value="1"/>
</dbReference>
<feature type="compositionally biased region" description="Basic residues" evidence="5">
    <location>
        <begin position="392"/>
        <end position="413"/>
    </location>
</feature>
<keyword evidence="1" id="KW-0805">Transcription regulation</keyword>
<accession>A0A1L9MUT8</accession>
<dbReference type="GO" id="GO:0001006">
    <property type="term" value="F:RNA polymerase III type 3 promoter sequence-specific DNA binding"/>
    <property type="evidence" value="ECO:0007669"/>
    <property type="project" value="TreeGrafter"/>
</dbReference>
<dbReference type="PANTHER" id="PTHR46621:SF1">
    <property type="entry name" value="SNRNA-ACTIVATING PROTEIN COMPLEX SUBUNIT 4"/>
    <property type="match status" value="1"/>
</dbReference>
<keyword evidence="9" id="KW-1185">Reference proteome</keyword>
<sequence length="413" mass="46845">MPRRVWSTEEDEKLIALVEQLGDKRGRDSKWTEISKNLPGRTNKDCRKRWFHSLDPKLRKGRWTKEEDEILLAAHRRLGPAWKEIALLIKGRKDDQCAKRYTDILDPSVKNRLRSWSQEEDHYLTTKVKELGHRWATISSGLPGRPPLTCRNRWRRLCKEITTMPNQPSQGQDDSTELSPSSGSGSIYPGSSSGKASSMDNGSQEDGESPDVNLDAMDMATGLSENILLSSPFDLNDAAILSMRYPDEGYMSLQHDSDMFSHPLMQNQAPESNQARTHTGHLSSNEDAEMNTISGDFPLISSPEGRAADRDRLVSNNTNIRGQETSPTNDLHTFSADNIRLALDSFSQSEESDQNAMEEAAVRQVLMSAQWTSSSSRDALSRSYPTQTQEVHHHHHFHHHFHHHHYHHRSHGT</sequence>
<dbReference type="InterPro" id="IPR017930">
    <property type="entry name" value="Myb_dom"/>
</dbReference>
<evidence type="ECO:0000256" key="5">
    <source>
        <dbReference type="SAM" id="MobiDB-lite"/>
    </source>
</evidence>
<name>A0A1L9MUT8_ASPTC</name>
<dbReference type="InterPro" id="IPR051575">
    <property type="entry name" value="Myb-like_DNA-bd"/>
</dbReference>